<dbReference type="Pfam" id="PF02615">
    <property type="entry name" value="Ldh_2"/>
    <property type="match status" value="1"/>
</dbReference>
<name>A0ABS2DKS1_9BACI</name>
<keyword evidence="2" id="KW-0560">Oxidoreductase</keyword>
<evidence type="ECO:0000256" key="1">
    <source>
        <dbReference type="ARBA" id="ARBA00006056"/>
    </source>
</evidence>
<dbReference type="InterPro" id="IPR043143">
    <property type="entry name" value="Mal/L-sulf/L-lact_DH-like_NADP"/>
</dbReference>
<dbReference type="PANTHER" id="PTHR11091:SF0">
    <property type="entry name" value="MALATE DEHYDROGENASE"/>
    <property type="match status" value="1"/>
</dbReference>
<comment type="similarity">
    <text evidence="1">Belongs to the LDH2/MDH2 oxidoreductase family.</text>
</comment>
<reference evidence="3 4" key="1">
    <citation type="submission" date="2021-02" db="EMBL/GenBank/DDBJ databases">
        <title>Bacillus sp. RD4P76, an endophyte from a halophyte.</title>
        <authorList>
            <person name="Sun J.-Q."/>
        </authorList>
    </citation>
    <scope>NUCLEOTIDE SEQUENCE [LARGE SCALE GENOMIC DNA]</scope>
    <source>
        <strain evidence="3 4">RD4P76</strain>
    </source>
</reference>
<comment type="caution">
    <text evidence="3">The sequence shown here is derived from an EMBL/GenBank/DDBJ whole genome shotgun (WGS) entry which is preliminary data.</text>
</comment>
<organism evidence="3 4">
    <name type="scientific">Bacillus suaedaesalsae</name>
    <dbReference type="NCBI Taxonomy" id="2810349"/>
    <lineage>
        <taxon>Bacteria</taxon>
        <taxon>Bacillati</taxon>
        <taxon>Bacillota</taxon>
        <taxon>Bacilli</taxon>
        <taxon>Bacillales</taxon>
        <taxon>Bacillaceae</taxon>
        <taxon>Bacillus</taxon>
    </lineage>
</organism>
<dbReference type="Gene3D" id="1.10.1530.10">
    <property type="match status" value="1"/>
</dbReference>
<dbReference type="InterPro" id="IPR003767">
    <property type="entry name" value="Malate/L-lactate_DH-like"/>
</dbReference>
<dbReference type="InterPro" id="IPR036111">
    <property type="entry name" value="Mal/L-sulfo/L-lacto_DH-like_sf"/>
</dbReference>
<dbReference type="InterPro" id="IPR043144">
    <property type="entry name" value="Mal/L-sulf/L-lact_DH-like_ah"/>
</dbReference>
<keyword evidence="4" id="KW-1185">Reference proteome</keyword>
<protein>
    <submittedName>
        <fullName evidence="3">Ldh family oxidoreductase</fullName>
    </submittedName>
</protein>
<gene>
    <name evidence="3" type="ORF">JR050_10720</name>
</gene>
<accession>A0ABS2DKS1</accession>
<dbReference type="Gene3D" id="3.30.1370.60">
    <property type="entry name" value="Hypothetical oxidoreductase yiak, domain 2"/>
    <property type="match status" value="1"/>
</dbReference>
<proteinExistence type="inferred from homology"/>
<dbReference type="SUPFAM" id="SSF89733">
    <property type="entry name" value="L-sulfolactate dehydrogenase-like"/>
    <property type="match status" value="1"/>
</dbReference>
<dbReference type="Proteomes" id="UP001518925">
    <property type="component" value="Unassembled WGS sequence"/>
</dbReference>
<dbReference type="PANTHER" id="PTHR11091">
    <property type="entry name" value="OXIDOREDUCTASE-RELATED"/>
    <property type="match status" value="1"/>
</dbReference>
<evidence type="ECO:0000313" key="3">
    <source>
        <dbReference type="EMBL" id="MBM6618131.1"/>
    </source>
</evidence>
<evidence type="ECO:0000256" key="2">
    <source>
        <dbReference type="ARBA" id="ARBA00023002"/>
    </source>
</evidence>
<evidence type="ECO:0000313" key="4">
    <source>
        <dbReference type="Proteomes" id="UP001518925"/>
    </source>
</evidence>
<dbReference type="EMBL" id="JAFELM010000030">
    <property type="protein sequence ID" value="MBM6618131.1"/>
    <property type="molecule type" value="Genomic_DNA"/>
</dbReference>
<sequence length="364" mass="39435">MSLPTRYDWKKLQDFCANVFSAAGVKKEVADVVADSLIQADLRGVESHGVVRTAIYLKRIEQDMIDPFAEVEIENESVATALVNGKNQFGSVVGTKALEVAIKKAKENGAALVGVKGSNHFGTGAYYALKAIEQEMILLVVSNASQTMPPTGGIRPFIGTNPLAVGVPAGKEEPFIMDMATSLVARGKIIVAAQKGESIPLGWAIDKGGNPTTDAEAALEGSVLPMGGPKGYAISMFIDILAGVLTGAGFGKYVNNMYENWEEPQNVGHFFIAIDIKKFIPIELFKQRMDQYICEIKAEPKAPNVEEIFIPGELEHRKVIEKKTNGIELPLKVVQELQKIGERYGLDITQAQITLNTEEVTNNG</sequence>